<dbReference type="EMBL" id="CP015961">
    <property type="protein sequence ID" value="ANI91151.1"/>
    <property type="molecule type" value="Genomic_DNA"/>
</dbReference>
<sequence length="364" mass="39335">MHAADDADNDRDAPTSYYLSQAVATLLIPGTGLTVAEWVDDNKGPLIIADGDPAFREWLRRLRSAAADMLVTAPYEAWPISGSVVITRPIRGSTGNELVPPQSVTSARNSFCVLCVTPGAVLHQASHTPHTRGEVRPQPPAADVAAAPPSGRIGNDAQLRSALWIDAVRRLNTVREEFAAYETDATAFFHRPLLADRTHPLVQAFYTAFAHADALRVDGTVPDELGFVRDFADRAVAAETAWRAAYAAASASGDSGLSAEQRTLLRRAESAIKVALDDRSPPNERATAYRRVTELFGKAHIDVPASIATELRHQIESATRKTLPDRPGQGLEAHPKIDRLSCQSAVPDNNCDQAEGPTTWMPPE</sequence>
<dbReference type="STRING" id="499555.BJL86_0341"/>
<organism evidence="2 3">
    <name type="scientific">Dietzia timorensis</name>
    <dbReference type="NCBI Taxonomy" id="499555"/>
    <lineage>
        <taxon>Bacteria</taxon>
        <taxon>Bacillati</taxon>
        <taxon>Actinomycetota</taxon>
        <taxon>Actinomycetes</taxon>
        <taxon>Mycobacteriales</taxon>
        <taxon>Dietziaceae</taxon>
        <taxon>Dietzia</taxon>
    </lineage>
</organism>
<evidence type="ECO:0000313" key="3">
    <source>
        <dbReference type="Proteomes" id="UP000186104"/>
    </source>
</evidence>
<keyword evidence="3" id="KW-1185">Reference proteome</keyword>
<dbReference type="KEGG" id="dtm:BJL86_0341"/>
<dbReference type="AlphaFoldDB" id="A0A173LI76"/>
<feature type="compositionally biased region" description="Polar residues" evidence="1">
    <location>
        <begin position="341"/>
        <end position="352"/>
    </location>
</feature>
<evidence type="ECO:0000313" key="2">
    <source>
        <dbReference type="EMBL" id="ANI91151.1"/>
    </source>
</evidence>
<feature type="region of interest" description="Disordered" evidence="1">
    <location>
        <begin position="128"/>
        <end position="150"/>
    </location>
</feature>
<evidence type="ECO:0000256" key="1">
    <source>
        <dbReference type="SAM" id="MobiDB-lite"/>
    </source>
</evidence>
<accession>A0A173LI76</accession>
<protein>
    <submittedName>
        <fullName evidence="2">Uncharacterized protein</fullName>
    </submittedName>
</protein>
<feature type="region of interest" description="Disordered" evidence="1">
    <location>
        <begin position="317"/>
        <end position="364"/>
    </location>
</feature>
<proteinExistence type="predicted"/>
<gene>
    <name evidence="2" type="ORF">BJL86_0341</name>
</gene>
<reference evidence="2 3" key="1">
    <citation type="submission" date="2016-06" db="EMBL/GenBank/DDBJ databases">
        <title>Complete genome sequence of a saline-alkali tolerant type strain Dietzia timorensis ID05-A0528T.</title>
        <authorList>
            <person name="Wu X."/>
        </authorList>
    </citation>
    <scope>NUCLEOTIDE SEQUENCE [LARGE SCALE GENOMIC DNA]</scope>
    <source>
        <strain evidence="2 3">ID05-A0528</strain>
    </source>
</reference>
<name>A0A173LI76_9ACTN</name>
<dbReference type="Proteomes" id="UP000186104">
    <property type="component" value="Chromosome"/>
</dbReference>